<dbReference type="EMBL" id="CDGJ01000012">
    <property type="protein sequence ID" value="CEJ06041.1"/>
    <property type="molecule type" value="Genomic_DNA"/>
</dbReference>
<accession>A0A8S0WRE0</accession>
<protein>
    <submittedName>
        <fullName evidence="2">5-dehydro-4-deoxy-D-glucuronate isomerase</fullName>
        <ecNumber evidence="2 3">5.3.1.17</ecNumber>
        <ecNumber evidence="2">5.3.1.30</ecNumber>
    </submittedName>
    <submittedName>
        <fullName evidence="3">5-deoxy-glucuronate isomerase</fullName>
    </submittedName>
</protein>
<dbReference type="EC" id="5.3.1.17" evidence="2 3"/>
<dbReference type="InterPro" id="IPR024203">
    <property type="entry name" value="Deoxy-glucuronate_isom_IolB"/>
</dbReference>
<dbReference type="KEGG" id="aacx:DEACI_4067"/>
<dbReference type="RefSeq" id="WP_240986493.1">
    <property type="nucleotide sequence ID" value="NZ_CDGJ01000012.1"/>
</dbReference>
<dbReference type="GO" id="GO:0008697">
    <property type="term" value="F:4-deoxy-L-threo-5-hexosulose-uronate ketol-isomerase activity"/>
    <property type="evidence" value="ECO:0007669"/>
    <property type="project" value="UniProtKB-EC"/>
</dbReference>
<keyword evidence="1 2" id="KW-0413">Isomerase</keyword>
<dbReference type="EMBL" id="LR746496">
    <property type="protein sequence ID" value="CAA7603244.1"/>
    <property type="molecule type" value="Genomic_DNA"/>
</dbReference>
<dbReference type="SUPFAM" id="SSF51182">
    <property type="entry name" value="RmlC-like cupins"/>
    <property type="match status" value="1"/>
</dbReference>
<dbReference type="PIRSF" id="PIRSF036628">
    <property type="entry name" value="IolB"/>
    <property type="match status" value="1"/>
</dbReference>
<dbReference type="GO" id="GO:0019310">
    <property type="term" value="P:inositol catabolic process"/>
    <property type="evidence" value="ECO:0007669"/>
    <property type="project" value="InterPro"/>
</dbReference>
<evidence type="ECO:0000313" key="4">
    <source>
        <dbReference type="Proteomes" id="UP001071230"/>
    </source>
</evidence>
<name>A0A8S0WRE0_9FIRM</name>
<dbReference type="InterPro" id="IPR014710">
    <property type="entry name" value="RmlC-like_jellyroll"/>
</dbReference>
<dbReference type="GO" id="GO:0102482">
    <property type="term" value="F:5-deoxy-D-glucuronate isomerase activity"/>
    <property type="evidence" value="ECO:0007669"/>
    <property type="project" value="UniProtKB-EC"/>
</dbReference>
<dbReference type="PANTHER" id="PTHR39193:SF1">
    <property type="entry name" value="5-DEOXY-GLUCURONATE ISOMERASE"/>
    <property type="match status" value="1"/>
</dbReference>
<evidence type="ECO:0000313" key="3">
    <source>
        <dbReference type="EMBL" id="CEJ06041.1"/>
    </source>
</evidence>
<evidence type="ECO:0000256" key="1">
    <source>
        <dbReference type="ARBA" id="ARBA00023235"/>
    </source>
</evidence>
<dbReference type="Gene3D" id="2.60.120.10">
    <property type="entry name" value="Jelly Rolls"/>
    <property type="match status" value="2"/>
</dbReference>
<reference evidence="2" key="2">
    <citation type="submission" date="2020-01" db="EMBL/GenBank/DDBJ databases">
        <authorList>
            <person name="Hornung B."/>
        </authorList>
    </citation>
    <scope>NUCLEOTIDE SEQUENCE</scope>
    <source>
        <strain evidence="2">PacBioINE</strain>
    </source>
</reference>
<dbReference type="NCBIfam" id="TIGR04378">
    <property type="entry name" value="myo_inos_iolB"/>
    <property type="match status" value="1"/>
</dbReference>
<dbReference type="Proteomes" id="UP001071230">
    <property type="component" value="Unassembled WGS sequence"/>
</dbReference>
<dbReference type="PANTHER" id="PTHR39193">
    <property type="entry name" value="5-DEOXY-GLUCURONATE ISOMERASE"/>
    <property type="match status" value="1"/>
</dbReference>
<gene>
    <name evidence="3" type="ORF">DEACI_0487</name>
    <name evidence="2" type="ORF">DEACI_4067</name>
</gene>
<sequence>MQLFYKGQVYTGRRDVIDPAEQGLMGLSTLRLGSGEVYESQSGEYEIGLVILSGSADVAVDGQAFAALGKRANVFAGPAATVYIPRDSSYRVEGKSADFEAALCLVKADKKLAPFVVKPEEVVINHRGGQSWKRDVHDIIVDNGEGKVDKIVLGETYGDPGNWSSFPSHKHDQSIPGVETELTEIYYFRVKPENGFGVQILYTEDRELDEAFVIRDQDSVLIPKGYHPVVAPPSVQVYYLWFLAGSKGRKMQPHDDPQYKGLHALVK</sequence>
<evidence type="ECO:0000313" key="2">
    <source>
        <dbReference type="EMBL" id="CAA7603244.1"/>
    </source>
</evidence>
<reference evidence="3" key="1">
    <citation type="submission" date="2014-11" db="EMBL/GenBank/DDBJ databases">
        <authorList>
            <person name="Hornung B.V."/>
        </authorList>
    </citation>
    <scope>NUCLEOTIDE SEQUENCE</scope>
    <source>
        <strain evidence="3">INE</strain>
    </source>
</reference>
<proteinExistence type="predicted"/>
<dbReference type="AlphaFoldDB" id="A0A8S0WRE0"/>
<dbReference type="InterPro" id="IPR011051">
    <property type="entry name" value="RmlC_Cupin_sf"/>
</dbReference>
<organism evidence="2">
    <name type="scientific">Acididesulfobacillus acetoxydans</name>
    <dbReference type="NCBI Taxonomy" id="1561005"/>
    <lineage>
        <taxon>Bacteria</taxon>
        <taxon>Bacillati</taxon>
        <taxon>Bacillota</taxon>
        <taxon>Clostridia</taxon>
        <taxon>Eubacteriales</taxon>
        <taxon>Peptococcaceae</taxon>
        <taxon>Acididesulfobacillus</taxon>
    </lineage>
</organism>
<dbReference type="InterPro" id="IPR021120">
    <property type="entry name" value="KduI/IolB_isomerase"/>
</dbReference>
<dbReference type="EC" id="5.3.1.30" evidence="2"/>
<dbReference type="Proteomes" id="UP000836597">
    <property type="component" value="Chromosome"/>
</dbReference>
<dbReference type="GO" id="GO:0008880">
    <property type="term" value="F:glucuronate isomerase activity"/>
    <property type="evidence" value="ECO:0007669"/>
    <property type="project" value="InterPro"/>
</dbReference>
<dbReference type="Pfam" id="PF04962">
    <property type="entry name" value="KduI"/>
    <property type="match status" value="1"/>
</dbReference>
<keyword evidence="4" id="KW-1185">Reference proteome</keyword>